<feature type="transmembrane region" description="Helical" evidence="5">
    <location>
        <begin position="42"/>
        <end position="59"/>
    </location>
</feature>
<dbReference type="RefSeq" id="WP_089946746.1">
    <property type="nucleotide sequence ID" value="NZ_FNOI01000003.1"/>
</dbReference>
<comment type="subcellular location">
    <subcellularLocation>
        <location evidence="1">Membrane</location>
        <topology evidence="1">Multi-pass membrane protein</topology>
    </subcellularLocation>
</comment>
<dbReference type="InterPro" id="IPR037185">
    <property type="entry name" value="EmrE-like"/>
</dbReference>
<accession>A0A1H2XF99</accession>
<protein>
    <submittedName>
        <fullName evidence="7">Permease of the drug/metabolite transporter (DMT) superfamily</fullName>
    </submittedName>
</protein>
<feature type="domain" description="EamA" evidence="6">
    <location>
        <begin position="159"/>
        <end position="290"/>
    </location>
</feature>
<organism evidence="7 8">
    <name type="scientific">Litoreibacter albidus</name>
    <dbReference type="NCBI Taxonomy" id="670155"/>
    <lineage>
        <taxon>Bacteria</taxon>
        <taxon>Pseudomonadati</taxon>
        <taxon>Pseudomonadota</taxon>
        <taxon>Alphaproteobacteria</taxon>
        <taxon>Rhodobacterales</taxon>
        <taxon>Roseobacteraceae</taxon>
        <taxon>Litoreibacter</taxon>
    </lineage>
</organism>
<feature type="transmembrane region" description="Helical" evidence="5">
    <location>
        <begin position="158"/>
        <end position="175"/>
    </location>
</feature>
<dbReference type="AlphaFoldDB" id="A0A1H2XF99"/>
<feature type="domain" description="EamA" evidence="6">
    <location>
        <begin position="16"/>
        <end position="142"/>
    </location>
</feature>
<reference evidence="8" key="1">
    <citation type="submission" date="2016-10" db="EMBL/GenBank/DDBJ databases">
        <authorList>
            <person name="Varghese N."/>
            <person name="Submissions S."/>
        </authorList>
    </citation>
    <scope>NUCLEOTIDE SEQUENCE [LARGE SCALE GENOMIC DNA]</scope>
    <source>
        <strain evidence="8">DSM 26922</strain>
    </source>
</reference>
<dbReference type="SUPFAM" id="SSF103481">
    <property type="entry name" value="Multidrug resistance efflux transporter EmrE"/>
    <property type="match status" value="2"/>
</dbReference>
<evidence type="ECO:0000256" key="4">
    <source>
        <dbReference type="ARBA" id="ARBA00023136"/>
    </source>
</evidence>
<dbReference type="EMBL" id="FNOI01000003">
    <property type="protein sequence ID" value="SDW91515.1"/>
    <property type="molecule type" value="Genomic_DNA"/>
</dbReference>
<keyword evidence="8" id="KW-1185">Reference proteome</keyword>
<sequence length="303" mass="32299">MNAQKTMTTRAWAEMALLSLIWGGSFLSIRLALDEVPVITAVAHRVFWATLVLWGYIALSRLPVPRDPKIWGAFLLMGVLNNVIPFSLMAWGQLYIETGLTSILNAATAVFGVVVASLLFADERLTLNRAVGVLLGFFGVATAIGLENLLQFDIRSTAQLAVLAGTLSYAFAGAWARKRLHGLSPQVASAGMLTASTLVMVPMAFMVDGAPDLHLSVTAWGAIGYYAVIATAFAYLLYYRILGMAGSGNLMLCTLLVAPVAIVLGALVLGEALAPRAYLGFALLAAGLLVLDGRILGFLRKRP</sequence>
<dbReference type="PANTHER" id="PTHR32322:SF9">
    <property type="entry name" value="AMINO-ACID METABOLITE EFFLUX PUMP-RELATED"/>
    <property type="match status" value="1"/>
</dbReference>
<evidence type="ECO:0000313" key="8">
    <source>
        <dbReference type="Proteomes" id="UP000199441"/>
    </source>
</evidence>
<dbReference type="OrthoDB" id="9810556at2"/>
<feature type="transmembrane region" description="Helical" evidence="5">
    <location>
        <begin position="103"/>
        <end position="120"/>
    </location>
</feature>
<dbReference type="Proteomes" id="UP000199441">
    <property type="component" value="Unassembled WGS sequence"/>
</dbReference>
<evidence type="ECO:0000256" key="3">
    <source>
        <dbReference type="ARBA" id="ARBA00022989"/>
    </source>
</evidence>
<evidence type="ECO:0000259" key="6">
    <source>
        <dbReference type="Pfam" id="PF00892"/>
    </source>
</evidence>
<feature type="transmembrane region" description="Helical" evidence="5">
    <location>
        <begin position="276"/>
        <end position="299"/>
    </location>
</feature>
<keyword evidence="4 5" id="KW-0472">Membrane</keyword>
<proteinExistence type="predicted"/>
<keyword evidence="3 5" id="KW-1133">Transmembrane helix</keyword>
<dbReference type="InterPro" id="IPR000620">
    <property type="entry name" value="EamA_dom"/>
</dbReference>
<feature type="transmembrane region" description="Helical" evidence="5">
    <location>
        <begin position="250"/>
        <end position="270"/>
    </location>
</feature>
<name>A0A1H2XF99_9RHOB</name>
<dbReference type="STRING" id="670155.SAMN04488001_1961"/>
<evidence type="ECO:0000256" key="1">
    <source>
        <dbReference type="ARBA" id="ARBA00004141"/>
    </source>
</evidence>
<dbReference type="GO" id="GO:0016020">
    <property type="term" value="C:membrane"/>
    <property type="evidence" value="ECO:0007669"/>
    <property type="project" value="UniProtKB-SubCell"/>
</dbReference>
<feature type="transmembrane region" description="Helical" evidence="5">
    <location>
        <begin position="127"/>
        <end position="146"/>
    </location>
</feature>
<dbReference type="InterPro" id="IPR050638">
    <property type="entry name" value="AA-Vitamin_Transporters"/>
</dbReference>
<keyword evidence="2 5" id="KW-0812">Transmembrane</keyword>
<feature type="transmembrane region" description="Helical" evidence="5">
    <location>
        <begin position="71"/>
        <end position="91"/>
    </location>
</feature>
<dbReference type="Pfam" id="PF00892">
    <property type="entry name" value="EamA"/>
    <property type="match status" value="2"/>
</dbReference>
<evidence type="ECO:0000256" key="2">
    <source>
        <dbReference type="ARBA" id="ARBA00022692"/>
    </source>
</evidence>
<feature type="transmembrane region" description="Helical" evidence="5">
    <location>
        <begin position="187"/>
        <end position="207"/>
    </location>
</feature>
<evidence type="ECO:0000256" key="5">
    <source>
        <dbReference type="SAM" id="Phobius"/>
    </source>
</evidence>
<dbReference type="PANTHER" id="PTHR32322">
    <property type="entry name" value="INNER MEMBRANE TRANSPORTER"/>
    <property type="match status" value="1"/>
</dbReference>
<gene>
    <name evidence="7" type="ORF">SAMN04488001_1961</name>
</gene>
<feature type="transmembrane region" description="Helical" evidence="5">
    <location>
        <begin position="219"/>
        <end position="238"/>
    </location>
</feature>
<evidence type="ECO:0000313" key="7">
    <source>
        <dbReference type="EMBL" id="SDW91515.1"/>
    </source>
</evidence>